<dbReference type="PANTHER" id="PTHR35477">
    <property type="entry name" value="OS06G0728500 PROTEIN"/>
    <property type="match status" value="1"/>
</dbReference>
<proteinExistence type="predicted"/>
<accession>A0AAV2ESK3</accession>
<gene>
    <name evidence="1" type="ORF">LTRI10_LOCUS29621</name>
</gene>
<evidence type="ECO:0000313" key="2">
    <source>
        <dbReference type="Proteomes" id="UP001497516"/>
    </source>
</evidence>
<dbReference type="Proteomes" id="UP001497516">
    <property type="component" value="Chromosome 5"/>
</dbReference>
<dbReference type="EMBL" id="OZ034818">
    <property type="protein sequence ID" value="CAL1388708.1"/>
    <property type="molecule type" value="Genomic_DNA"/>
</dbReference>
<dbReference type="PANTHER" id="PTHR35477:SF1">
    <property type="entry name" value="OS06G0728500 PROTEIN"/>
    <property type="match status" value="1"/>
</dbReference>
<protein>
    <submittedName>
        <fullName evidence="1">Uncharacterized protein</fullName>
    </submittedName>
</protein>
<evidence type="ECO:0000313" key="1">
    <source>
        <dbReference type="EMBL" id="CAL1388708.1"/>
    </source>
</evidence>
<dbReference type="AlphaFoldDB" id="A0AAV2ESK3"/>
<name>A0AAV2ESK3_9ROSI</name>
<keyword evidence="2" id="KW-1185">Reference proteome</keyword>
<sequence length="220" mass="23521">MDANICDMNHLDANEVLLPPRKRLLTGYKKRAFDSADPHTGTLANANAAAAAASYRLPCLSSTASPYSQSSSSPLVSPPPSPSATRFQTHLSDILSSHFNDNLTPEEIVTASRTAADAAVKAAEEARAVAQDKAAMAAKAVAAAKEALAMVASFSEKEAALTAEQEKRVVENRETIRFRKKKLKKKHVQVQVLYNKKDQQPIMAGGTIKSFPASAGCIEL</sequence>
<reference evidence="1 2" key="1">
    <citation type="submission" date="2024-04" db="EMBL/GenBank/DDBJ databases">
        <authorList>
            <person name="Fracassetti M."/>
        </authorList>
    </citation>
    <scope>NUCLEOTIDE SEQUENCE [LARGE SCALE GENOMIC DNA]</scope>
</reference>
<organism evidence="1 2">
    <name type="scientific">Linum trigynum</name>
    <dbReference type="NCBI Taxonomy" id="586398"/>
    <lineage>
        <taxon>Eukaryota</taxon>
        <taxon>Viridiplantae</taxon>
        <taxon>Streptophyta</taxon>
        <taxon>Embryophyta</taxon>
        <taxon>Tracheophyta</taxon>
        <taxon>Spermatophyta</taxon>
        <taxon>Magnoliopsida</taxon>
        <taxon>eudicotyledons</taxon>
        <taxon>Gunneridae</taxon>
        <taxon>Pentapetalae</taxon>
        <taxon>rosids</taxon>
        <taxon>fabids</taxon>
        <taxon>Malpighiales</taxon>
        <taxon>Linaceae</taxon>
        <taxon>Linum</taxon>
    </lineage>
</organism>